<feature type="compositionally biased region" description="Polar residues" evidence="1">
    <location>
        <begin position="134"/>
        <end position="144"/>
    </location>
</feature>
<dbReference type="Proteomes" id="UP000783213">
    <property type="component" value="Unassembled WGS sequence"/>
</dbReference>
<gene>
    <name evidence="2" type="ORF">EAE98_000962</name>
</gene>
<name>A0ABQ7J170_9HELO</name>
<reference evidence="2 3" key="1">
    <citation type="journal article" date="2020" name="Genome Biol. Evol.">
        <title>Comparative genomics of Sclerotiniaceae.</title>
        <authorList>
            <person name="Valero Jimenez C.A."/>
            <person name="Steentjes M."/>
            <person name="Scholten O.E."/>
            <person name="Van Kan J.A.L."/>
        </authorList>
    </citation>
    <scope>NUCLEOTIDE SEQUENCE [LARGE SCALE GENOMIC DNA]</scope>
    <source>
        <strain evidence="2 3">B1</strain>
    </source>
</reference>
<evidence type="ECO:0000313" key="2">
    <source>
        <dbReference type="EMBL" id="KAF7938624.1"/>
    </source>
</evidence>
<dbReference type="RefSeq" id="XP_038814845.1">
    <property type="nucleotide sequence ID" value="XM_038948579.1"/>
</dbReference>
<dbReference type="GeneID" id="62227736"/>
<organism evidence="2 3">
    <name type="scientific">Botrytis deweyae</name>
    <dbReference type="NCBI Taxonomy" id="2478750"/>
    <lineage>
        <taxon>Eukaryota</taxon>
        <taxon>Fungi</taxon>
        <taxon>Dikarya</taxon>
        <taxon>Ascomycota</taxon>
        <taxon>Pezizomycotina</taxon>
        <taxon>Leotiomycetes</taxon>
        <taxon>Helotiales</taxon>
        <taxon>Sclerotiniaceae</taxon>
        <taxon>Botrytis</taxon>
    </lineage>
</organism>
<sequence>MLKSTGLAKNESNKPTWAHTPSLCVCVSLDKTEVFAYLVAMSGQRSLRTLIRIVTLEQTAKMVSAISVGAVLSWTHTLRQAELEVSIGSHQLFARLERQSWPASKRSLPTPLKWRSMESSTSRNNGALDMDSVGTGSSGNLISG</sequence>
<evidence type="ECO:0000313" key="3">
    <source>
        <dbReference type="Proteomes" id="UP000783213"/>
    </source>
</evidence>
<keyword evidence="3" id="KW-1185">Reference proteome</keyword>
<evidence type="ECO:0000256" key="1">
    <source>
        <dbReference type="SAM" id="MobiDB-lite"/>
    </source>
</evidence>
<comment type="caution">
    <text evidence="2">The sequence shown here is derived from an EMBL/GenBank/DDBJ whole genome shotgun (WGS) entry which is preliminary data.</text>
</comment>
<feature type="region of interest" description="Disordered" evidence="1">
    <location>
        <begin position="105"/>
        <end position="144"/>
    </location>
</feature>
<accession>A0ABQ7J170</accession>
<proteinExistence type="predicted"/>
<dbReference type="EMBL" id="RCSX01000002">
    <property type="protein sequence ID" value="KAF7938624.1"/>
    <property type="molecule type" value="Genomic_DNA"/>
</dbReference>
<protein>
    <submittedName>
        <fullName evidence="2">Uncharacterized protein</fullName>
    </submittedName>
</protein>